<feature type="region of interest" description="Disordered" evidence="1">
    <location>
        <begin position="418"/>
        <end position="442"/>
    </location>
</feature>
<feature type="region of interest" description="Disordered" evidence="1">
    <location>
        <begin position="242"/>
        <end position="279"/>
    </location>
</feature>
<dbReference type="GeneID" id="105986575"/>
<reference evidence="4" key="1">
    <citation type="submission" date="2025-08" db="UniProtKB">
        <authorList>
            <consortium name="RefSeq"/>
        </authorList>
    </citation>
    <scope>IDENTIFICATION</scope>
    <source>
        <tissue evidence="4">Kidney</tissue>
    </source>
</reference>
<evidence type="ECO:0000256" key="1">
    <source>
        <dbReference type="SAM" id="MobiDB-lite"/>
    </source>
</evidence>
<name>A0A1S3FAG6_DIPOR</name>
<dbReference type="InParanoid" id="A0A1S3FAG6"/>
<evidence type="ECO:0000259" key="2">
    <source>
        <dbReference type="Pfam" id="PF15961"/>
    </source>
</evidence>
<feature type="compositionally biased region" description="Basic and acidic residues" evidence="1">
    <location>
        <begin position="88"/>
        <end position="99"/>
    </location>
</feature>
<proteinExistence type="predicted"/>
<feature type="domain" description="DUF4764" evidence="2">
    <location>
        <begin position="1"/>
        <end position="414"/>
    </location>
</feature>
<keyword evidence="3" id="KW-1185">Reference proteome</keyword>
<protein>
    <submittedName>
        <fullName evidence="4">Zinc finger protein 839</fullName>
    </submittedName>
</protein>
<feature type="region of interest" description="Disordered" evidence="1">
    <location>
        <begin position="88"/>
        <end position="131"/>
    </location>
</feature>
<sequence length="442" mass="46202">MKVEKSHLEKPFFPAIYKEFEELHNLVKKTCQDYLSSAGPCPREPLEISNDKVAESLGITEEFLQQKEIHPDCTARKHVSAEMHVDKLEGAGRQKRESEAAGEGLATGKRPRRLVGPSDSPEPLVVDSRDPEESRPLCVTAACEGFPPPVGGRAPLLWAGSLGTMVSDGDGGPLLGGQKLVAAALADLEWTSGCVGPALRCRCVTEPAHCTQVEDPGGSPSAPEAVLSEEKALAHAADLHTADGQRRPAGHGTIAARAGGEPPLGTEAENLGQLSGSHLDGQQACPSHVLLVDATGPLLENVSPMDMAPEDAASSTGPELEPWPGPDRLLSAPGSTGSHARGASQLSCVGARVGPGELESKVAVGDAQAFTVTSRSQEGQENILTQTPDGGVLSHLGTLMSQEDVVIVTDTEGSPVLKVGLPERGSSWNLGDTSHCENRDSQ</sequence>
<feature type="region of interest" description="Disordered" evidence="1">
    <location>
        <begin position="307"/>
        <end position="327"/>
    </location>
</feature>
<dbReference type="RefSeq" id="XP_012873029.1">
    <property type="nucleotide sequence ID" value="XM_013017575.1"/>
</dbReference>
<organism evidence="3 4">
    <name type="scientific">Dipodomys ordii</name>
    <name type="common">Ord's kangaroo rat</name>
    <dbReference type="NCBI Taxonomy" id="10020"/>
    <lineage>
        <taxon>Eukaryota</taxon>
        <taxon>Metazoa</taxon>
        <taxon>Chordata</taxon>
        <taxon>Craniata</taxon>
        <taxon>Vertebrata</taxon>
        <taxon>Euteleostomi</taxon>
        <taxon>Mammalia</taxon>
        <taxon>Eutheria</taxon>
        <taxon>Euarchontoglires</taxon>
        <taxon>Glires</taxon>
        <taxon>Rodentia</taxon>
        <taxon>Castorimorpha</taxon>
        <taxon>Heteromyidae</taxon>
        <taxon>Dipodomyinae</taxon>
        <taxon>Dipodomys</taxon>
    </lineage>
</organism>
<dbReference type="AlphaFoldDB" id="A0A1S3FAG6"/>
<accession>A0A1S3FAG6</accession>
<dbReference type="InterPro" id="IPR039946">
    <property type="entry name" value="ZN839"/>
</dbReference>
<gene>
    <name evidence="4" type="primary">Znf839</name>
</gene>
<evidence type="ECO:0000313" key="3">
    <source>
        <dbReference type="Proteomes" id="UP000081671"/>
    </source>
</evidence>
<evidence type="ECO:0000313" key="4">
    <source>
        <dbReference type="RefSeq" id="XP_012873029.1"/>
    </source>
</evidence>
<dbReference type="InterPro" id="IPR031885">
    <property type="entry name" value="DUF4764"/>
</dbReference>
<dbReference type="PANTHER" id="PTHR16116:SF5">
    <property type="entry name" value="ZINC FINGER PROTEIN 839"/>
    <property type="match status" value="1"/>
</dbReference>
<dbReference type="PANTHER" id="PTHR16116">
    <property type="entry name" value="ZINC FINGER PROTEIN 839"/>
    <property type="match status" value="1"/>
</dbReference>
<dbReference type="Pfam" id="PF15961">
    <property type="entry name" value="DUF4764"/>
    <property type="match status" value="1"/>
</dbReference>
<dbReference type="CTD" id="55778"/>
<dbReference type="KEGG" id="dord:105986575"/>
<dbReference type="Proteomes" id="UP000081671">
    <property type="component" value="Unplaced"/>
</dbReference>
<dbReference type="OrthoDB" id="5981545at2759"/>